<dbReference type="RefSeq" id="WP_311369045.1">
    <property type="nucleotide sequence ID" value="NZ_JAVRHX010000003.1"/>
</dbReference>
<dbReference type="PANTHER" id="PTHR40278">
    <property type="entry name" value="DNA UTILIZATION PROTEIN HOFN"/>
    <property type="match status" value="1"/>
</dbReference>
<protein>
    <submittedName>
        <fullName evidence="2">PilN domain-containing protein</fullName>
    </submittedName>
</protein>
<organism evidence="2 3">
    <name type="scientific">Glaciecola petra</name>
    <dbReference type="NCBI Taxonomy" id="3075602"/>
    <lineage>
        <taxon>Bacteria</taxon>
        <taxon>Pseudomonadati</taxon>
        <taxon>Pseudomonadota</taxon>
        <taxon>Gammaproteobacteria</taxon>
        <taxon>Alteromonadales</taxon>
        <taxon>Alteromonadaceae</taxon>
        <taxon>Glaciecola</taxon>
    </lineage>
</organism>
<comment type="caution">
    <text evidence="2">The sequence shown here is derived from an EMBL/GenBank/DDBJ whole genome shotgun (WGS) entry which is preliminary data.</text>
</comment>
<dbReference type="InterPro" id="IPR007813">
    <property type="entry name" value="PilN"/>
</dbReference>
<keyword evidence="1" id="KW-0812">Transmembrane</keyword>
<dbReference type="EMBL" id="JAVRHX010000003">
    <property type="protein sequence ID" value="MDT0595527.1"/>
    <property type="molecule type" value="Genomic_DNA"/>
</dbReference>
<dbReference type="PANTHER" id="PTHR40278:SF2">
    <property type="entry name" value="TYPE IV PILUS INNER MEMBRANE COMPONENT PILN"/>
    <property type="match status" value="1"/>
</dbReference>
<keyword evidence="1" id="KW-0472">Membrane</keyword>
<dbReference type="Proteomes" id="UP001253545">
    <property type="component" value="Unassembled WGS sequence"/>
</dbReference>
<gene>
    <name evidence="2" type="ORF">RM552_11775</name>
</gene>
<name>A0ABU2ZSC1_9ALTE</name>
<dbReference type="Pfam" id="PF05137">
    <property type="entry name" value="PilN"/>
    <property type="match status" value="1"/>
</dbReference>
<sequence>MAKINLLPWREGLRQTQKKQYIGSLVGLSVGVFILFWLAGQIFDQQIRNQNSRNNYLKQQIGVLDQQISEISEITEARDAISLRMALIEQLQVSRNLTPLVFDELARLVPAGVSFSSMRRTQDNIKIIGVSESNNRLSAFMREIEESEVFVSPELSSIVADKSGINAISDFELQFSIAPQYASVDVETTDEDKEK</sequence>
<evidence type="ECO:0000313" key="3">
    <source>
        <dbReference type="Proteomes" id="UP001253545"/>
    </source>
</evidence>
<evidence type="ECO:0000313" key="2">
    <source>
        <dbReference type="EMBL" id="MDT0595527.1"/>
    </source>
</evidence>
<feature type="transmembrane region" description="Helical" evidence="1">
    <location>
        <begin position="21"/>
        <end position="43"/>
    </location>
</feature>
<keyword evidence="1" id="KW-1133">Transmembrane helix</keyword>
<accession>A0ABU2ZSC1</accession>
<evidence type="ECO:0000256" key="1">
    <source>
        <dbReference type="SAM" id="Phobius"/>
    </source>
</evidence>
<proteinExistence type="predicted"/>
<dbReference type="InterPro" id="IPR052534">
    <property type="entry name" value="Extracell_DNA_Util/SecSys_Comp"/>
</dbReference>
<reference evidence="2 3" key="1">
    <citation type="submission" date="2023-09" db="EMBL/GenBank/DDBJ databases">
        <authorList>
            <person name="Rey-Velasco X."/>
        </authorList>
    </citation>
    <scope>NUCLEOTIDE SEQUENCE [LARGE SCALE GENOMIC DNA]</scope>
    <source>
        <strain evidence="2 3">P117</strain>
    </source>
</reference>
<keyword evidence="3" id="KW-1185">Reference proteome</keyword>